<dbReference type="PIRSF" id="PIRSF001467">
    <property type="entry name" value="Peptidylpro_ismrse"/>
    <property type="match status" value="1"/>
</dbReference>
<evidence type="ECO:0000256" key="6">
    <source>
        <dbReference type="ARBA" id="ARBA00023128"/>
    </source>
</evidence>
<evidence type="ECO:0000256" key="5">
    <source>
        <dbReference type="ARBA" id="ARBA00023110"/>
    </source>
</evidence>
<dbReference type="PROSITE" id="PS00170">
    <property type="entry name" value="CSA_PPIASE_1"/>
    <property type="match status" value="1"/>
</dbReference>
<dbReference type="AlphaFoldDB" id="A0AAX4JAY0"/>
<dbReference type="Pfam" id="PF00160">
    <property type="entry name" value="Pro_isomerase"/>
    <property type="match status" value="1"/>
</dbReference>
<organism evidence="10 11">
    <name type="scientific">Vairimorpha necatrix</name>
    <dbReference type="NCBI Taxonomy" id="6039"/>
    <lineage>
        <taxon>Eukaryota</taxon>
        <taxon>Fungi</taxon>
        <taxon>Fungi incertae sedis</taxon>
        <taxon>Microsporidia</taxon>
        <taxon>Nosematidae</taxon>
        <taxon>Vairimorpha</taxon>
    </lineage>
</organism>
<dbReference type="GO" id="GO:0005739">
    <property type="term" value="C:mitochondrion"/>
    <property type="evidence" value="ECO:0007669"/>
    <property type="project" value="UniProtKB-SubCell"/>
</dbReference>
<evidence type="ECO:0000256" key="4">
    <source>
        <dbReference type="ARBA" id="ARBA00022946"/>
    </source>
</evidence>
<dbReference type="GO" id="GO:0006457">
    <property type="term" value="P:protein folding"/>
    <property type="evidence" value="ECO:0007669"/>
    <property type="project" value="InterPro"/>
</dbReference>
<dbReference type="GO" id="GO:0016018">
    <property type="term" value="F:cyclosporin A binding"/>
    <property type="evidence" value="ECO:0007669"/>
    <property type="project" value="TreeGrafter"/>
</dbReference>
<sequence length="165" mass="18387">MATECFFDVKIGTEEPERVEFVLYDDVVPKTAKNFSELCKKSTPDGYKNSIFHRIIPRFMAQGGDITNGNGYGGKSIYGEKFSDENFIKKHNKKYLLSMANSGKNSNGSQFFITFVECDWLDNAHVVFGEVKGEPEILKKLEAVGSNSGKTKKPVIVVDSGVLKE</sequence>
<dbReference type="PROSITE" id="PS50072">
    <property type="entry name" value="CSA_PPIASE_2"/>
    <property type="match status" value="1"/>
</dbReference>
<dbReference type="FunFam" id="2.40.100.10:FF:000032">
    <property type="entry name" value="Peptidyl-prolyl cis-trans isomerase"/>
    <property type="match status" value="1"/>
</dbReference>
<dbReference type="RefSeq" id="XP_065329176.1">
    <property type="nucleotide sequence ID" value="XM_065473104.1"/>
</dbReference>
<dbReference type="PANTHER" id="PTHR11071:SF561">
    <property type="entry name" value="PEPTIDYL-PROLYL CIS-TRANS ISOMERASE D-RELATED"/>
    <property type="match status" value="1"/>
</dbReference>
<evidence type="ECO:0000256" key="1">
    <source>
        <dbReference type="ARBA" id="ARBA00000971"/>
    </source>
</evidence>
<keyword evidence="6" id="KW-0496">Mitochondrion</keyword>
<evidence type="ECO:0000256" key="2">
    <source>
        <dbReference type="ARBA" id="ARBA00004173"/>
    </source>
</evidence>
<keyword evidence="4" id="KW-0809">Transit peptide</keyword>
<dbReference type="Proteomes" id="UP001334084">
    <property type="component" value="Chromosome 3"/>
</dbReference>
<dbReference type="InterPro" id="IPR024936">
    <property type="entry name" value="Cyclophilin-type_PPIase"/>
</dbReference>
<keyword evidence="7 8" id="KW-0413">Isomerase</keyword>
<dbReference type="PRINTS" id="PR00153">
    <property type="entry name" value="CSAPPISMRASE"/>
</dbReference>
<gene>
    <name evidence="10" type="ORF">VNE69_03243</name>
</gene>
<dbReference type="PANTHER" id="PTHR11071">
    <property type="entry name" value="PEPTIDYL-PROLYL CIS-TRANS ISOMERASE"/>
    <property type="match status" value="1"/>
</dbReference>
<feature type="domain" description="PPIase cyclophilin-type" evidence="9">
    <location>
        <begin position="6"/>
        <end position="162"/>
    </location>
</feature>
<name>A0AAX4JAY0_9MICR</name>
<dbReference type="InterPro" id="IPR002130">
    <property type="entry name" value="Cyclophilin-type_PPIase_dom"/>
</dbReference>
<dbReference type="GeneID" id="90540839"/>
<dbReference type="KEGG" id="vnx:VNE69_03243"/>
<dbReference type="InterPro" id="IPR029000">
    <property type="entry name" value="Cyclophilin-like_dom_sf"/>
</dbReference>
<evidence type="ECO:0000256" key="7">
    <source>
        <dbReference type="ARBA" id="ARBA00023235"/>
    </source>
</evidence>
<evidence type="ECO:0000313" key="11">
    <source>
        <dbReference type="Proteomes" id="UP001334084"/>
    </source>
</evidence>
<comment type="subcellular location">
    <subcellularLocation>
        <location evidence="2">Mitochondrion</location>
    </subcellularLocation>
</comment>
<comment type="similarity">
    <text evidence="3 8">Belongs to the cyclophilin-type PPIase family.</text>
</comment>
<proteinExistence type="inferred from homology"/>
<dbReference type="InterPro" id="IPR020892">
    <property type="entry name" value="Cyclophilin-type_PPIase_CS"/>
</dbReference>
<evidence type="ECO:0000313" key="10">
    <source>
        <dbReference type="EMBL" id="WUR03031.1"/>
    </source>
</evidence>
<reference evidence="10" key="1">
    <citation type="journal article" date="2024" name="BMC Genomics">
        <title>Functional annotation of a divergent genome using sequence and structure-based similarity.</title>
        <authorList>
            <person name="Svedberg D."/>
            <person name="Winiger R.R."/>
            <person name="Berg A."/>
            <person name="Sharma H."/>
            <person name="Tellgren-Roth C."/>
            <person name="Debrunner-Vossbrinck B.A."/>
            <person name="Vossbrinck C.R."/>
            <person name="Barandun J."/>
        </authorList>
    </citation>
    <scope>NUCLEOTIDE SEQUENCE</scope>
    <source>
        <strain evidence="10">Illinois isolate</strain>
    </source>
</reference>
<dbReference type="EC" id="5.2.1.8" evidence="8"/>
<protein>
    <recommendedName>
        <fullName evidence="8">Peptidyl-prolyl cis-trans isomerase</fullName>
        <shortName evidence="8">PPIase</shortName>
        <ecNumber evidence="8">5.2.1.8</ecNumber>
    </recommendedName>
</protein>
<evidence type="ECO:0000256" key="8">
    <source>
        <dbReference type="RuleBase" id="RU363019"/>
    </source>
</evidence>
<evidence type="ECO:0000256" key="3">
    <source>
        <dbReference type="ARBA" id="ARBA00007365"/>
    </source>
</evidence>
<keyword evidence="5 8" id="KW-0697">Rotamase</keyword>
<dbReference type="EMBL" id="CP142728">
    <property type="protein sequence ID" value="WUR03031.1"/>
    <property type="molecule type" value="Genomic_DNA"/>
</dbReference>
<comment type="catalytic activity">
    <reaction evidence="1 8">
        <text>[protein]-peptidylproline (omega=180) = [protein]-peptidylproline (omega=0)</text>
        <dbReference type="Rhea" id="RHEA:16237"/>
        <dbReference type="Rhea" id="RHEA-COMP:10747"/>
        <dbReference type="Rhea" id="RHEA-COMP:10748"/>
        <dbReference type="ChEBI" id="CHEBI:83833"/>
        <dbReference type="ChEBI" id="CHEBI:83834"/>
        <dbReference type="EC" id="5.2.1.8"/>
    </reaction>
</comment>
<comment type="function">
    <text evidence="8">PPIases accelerate the folding of proteins. It catalyzes the cis-trans isomerization of proline imidic peptide bonds in oligopeptides.</text>
</comment>
<evidence type="ECO:0000259" key="9">
    <source>
        <dbReference type="PROSITE" id="PS50072"/>
    </source>
</evidence>
<dbReference type="Gene3D" id="2.40.100.10">
    <property type="entry name" value="Cyclophilin-like"/>
    <property type="match status" value="1"/>
</dbReference>
<keyword evidence="11" id="KW-1185">Reference proteome</keyword>
<dbReference type="SUPFAM" id="SSF50891">
    <property type="entry name" value="Cyclophilin-like"/>
    <property type="match status" value="1"/>
</dbReference>
<dbReference type="GO" id="GO:0003755">
    <property type="term" value="F:peptidyl-prolyl cis-trans isomerase activity"/>
    <property type="evidence" value="ECO:0007669"/>
    <property type="project" value="UniProtKB-UniRule"/>
</dbReference>
<accession>A0AAX4JAY0</accession>